<evidence type="ECO:0000256" key="1">
    <source>
        <dbReference type="SAM" id="Phobius"/>
    </source>
</evidence>
<evidence type="ECO:0000313" key="2">
    <source>
        <dbReference type="EMBL" id="TQM75879.1"/>
    </source>
</evidence>
<keyword evidence="1" id="KW-0812">Transmembrane</keyword>
<keyword evidence="3" id="KW-1185">Reference proteome</keyword>
<dbReference type="AlphaFoldDB" id="A0A543IZ80"/>
<reference evidence="2 3" key="1">
    <citation type="submission" date="2019-06" db="EMBL/GenBank/DDBJ databases">
        <title>Sequencing the genomes of 1000 actinobacteria strains.</title>
        <authorList>
            <person name="Klenk H.-P."/>
        </authorList>
    </citation>
    <scope>NUCLEOTIDE SEQUENCE [LARGE SCALE GENOMIC DNA]</scope>
    <source>
        <strain evidence="2 3">DSM 43186</strain>
    </source>
</reference>
<keyword evidence="1" id="KW-1133">Transmembrane helix</keyword>
<gene>
    <name evidence="2" type="ORF">FHX40_2601</name>
</gene>
<keyword evidence="1" id="KW-0472">Membrane</keyword>
<dbReference type="RefSeq" id="WP_142259828.1">
    <property type="nucleotide sequence ID" value="NZ_BMPV01000001.1"/>
</dbReference>
<evidence type="ECO:0000313" key="3">
    <source>
        <dbReference type="Proteomes" id="UP000319213"/>
    </source>
</evidence>
<dbReference type="Proteomes" id="UP000319213">
    <property type="component" value="Unassembled WGS sequence"/>
</dbReference>
<organism evidence="2 3">
    <name type="scientific">Thermopolyspora flexuosa</name>
    <dbReference type="NCBI Taxonomy" id="103836"/>
    <lineage>
        <taxon>Bacteria</taxon>
        <taxon>Bacillati</taxon>
        <taxon>Actinomycetota</taxon>
        <taxon>Actinomycetes</taxon>
        <taxon>Streptosporangiales</taxon>
        <taxon>Streptosporangiaceae</taxon>
        <taxon>Thermopolyspora</taxon>
    </lineage>
</organism>
<accession>A0A543IZ80</accession>
<name>A0A543IZ80_9ACTN</name>
<sequence>MSLAEILGLLLAMSVALNVASGAYLIARAAGVGSAQAVLTGAGAAATFLGLFLAGVAAYG</sequence>
<comment type="caution">
    <text evidence="2">The sequence shown here is derived from an EMBL/GenBank/DDBJ whole genome shotgun (WGS) entry which is preliminary data.</text>
</comment>
<dbReference type="EMBL" id="VFPQ01000001">
    <property type="protein sequence ID" value="TQM75879.1"/>
    <property type="molecule type" value="Genomic_DNA"/>
</dbReference>
<protein>
    <submittedName>
        <fullName evidence="2">Uncharacterized protein</fullName>
    </submittedName>
</protein>
<feature type="transmembrane region" description="Helical" evidence="1">
    <location>
        <begin position="38"/>
        <end position="59"/>
    </location>
</feature>
<proteinExistence type="predicted"/>